<proteinExistence type="predicted"/>
<dbReference type="InterPro" id="IPR036965">
    <property type="entry name" value="Terpene_synth_N_sf"/>
</dbReference>
<organism evidence="5 6">
    <name type="scientific">Olea europaea subsp. europaea</name>
    <dbReference type="NCBI Taxonomy" id="158383"/>
    <lineage>
        <taxon>Eukaryota</taxon>
        <taxon>Viridiplantae</taxon>
        <taxon>Streptophyta</taxon>
        <taxon>Embryophyta</taxon>
        <taxon>Tracheophyta</taxon>
        <taxon>Spermatophyta</taxon>
        <taxon>Magnoliopsida</taxon>
        <taxon>eudicotyledons</taxon>
        <taxon>Gunneridae</taxon>
        <taxon>Pentapetalae</taxon>
        <taxon>asterids</taxon>
        <taxon>lamiids</taxon>
        <taxon>Lamiales</taxon>
        <taxon>Oleaceae</taxon>
        <taxon>Oleeae</taxon>
        <taxon>Olea</taxon>
    </lineage>
</organism>
<dbReference type="GO" id="GO:0010333">
    <property type="term" value="F:terpene synthase activity"/>
    <property type="evidence" value="ECO:0007669"/>
    <property type="project" value="InterPro"/>
</dbReference>
<dbReference type="InterPro" id="IPR008930">
    <property type="entry name" value="Terpenoid_cyclase/PrenylTrfase"/>
</dbReference>
<reference evidence="5 6" key="1">
    <citation type="submission" date="2019-12" db="EMBL/GenBank/DDBJ databases">
        <authorList>
            <person name="Alioto T."/>
            <person name="Alioto T."/>
            <person name="Gomez Garrido J."/>
        </authorList>
    </citation>
    <scope>NUCLEOTIDE SEQUENCE [LARGE SCALE GENOMIC DNA]</scope>
</reference>
<dbReference type="InterPro" id="IPR050148">
    <property type="entry name" value="Terpene_synthase-like"/>
</dbReference>
<dbReference type="SUPFAM" id="SSF48239">
    <property type="entry name" value="Terpenoid cyclases/Protein prenyltransferases"/>
    <property type="match status" value="1"/>
</dbReference>
<comment type="caution">
    <text evidence="5">The sequence shown here is derived from an EMBL/GenBank/DDBJ whole genome shotgun (WGS) entry which is preliminary data.</text>
</comment>
<dbReference type="InterPro" id="IPR001906">
    <property type="entry name" value="Terpene_synth_N"/>
</dbReference>
<dbReference type="GO" id="GO:0016114">
    <property type="term" value="P:terpenoid biosynthetic process"/>
    <property type="evidence" value="ECO:0007669"/>
    <property type="project" value="InterPro"/>
</dbReference>
<accession>A0A8S0UEU8</accession>
<keyword evidence="2" id="KW-0460">Magnesium</keyword>
<sequence length="246" mass="28207">MAVYKSPSSLPNHCSDIHTKIADNGDIRPSLVACRATPQKWTILEATSELSKPQQIILNGQNFKELENQIESLMLVDAIQRLDVDYHFQEEIEAVLRRHYMEATTCFDGYSYYTLHDLSLFFRLLREHGFSISADIFNKFKGKDGVFEGKLKQDIRGLMELYEAAQLVIEGEDILDEAAKFSGQIVSDRLKHPYHRSIAEFTAKKYIRDFQGINGWRKTLKELAKMNISVAQTANQQELAKISKKT</sequence>
<protein>
    <submittedName>
        <fullName evidence="5">(3S,6E)-nerolidol synthase 1-like isoform X1</fullName>
    </submittedName>
</protein>
<gene>
    <name evidence="5" type="ORF">OLEA9_A017712</name>
</gene>
<evidence type="ECO:0000256" key="2">
    <source>
        <dbReference type="ARBA" id="ARBA00022842"/>
    </source>
</evidence>
<dbReference type="Gene3D" id="1.50.10.130">
    <property type="entry name" value="Terpene synthase, N-terminal domain"/>
    <property type="match status" value="1"/>
</dbReference>
<dbReference type="PANTHER" id="PTHR31225:SF0">
    <property type="entry name" value="S-(+)-LINALOOL SYNTHASE, CHLOROPLASTIC"/>
    <property type="match status" value="1"/>
</dbReference>
<evidence type="ECO:0000313" key="6">
    <source>
        <dbReference type="Proteomes" id="UP000594638"/>
    </source>
</evidence>
<dbReference type="OrthoDB" id="1921927at2759"/>
<evidence type="ECO:0000313" key="5">
    <source>
        <dbReference type="EMBL" id="CAA3015067.1"/>
    </source>
</evidence>
<evidence type="ECO:0000259" key="4">
    <source>
        <dbReference type="Pfam" id="PF01397"/>
    </source>
</evidence>
<dbReference type="Pfam" id="PF01397">
    <property type="entry name" value="Terpene_synth"/>
    <property type="match status" value="1"/>
</dbReference>
<dbReference type="AlphaFoldDB" id="A0A8S0UEU8"/>
<comment type="cofactor">
    <cofactor evidence="1">
        <name>Mg(2+)</name>
        <dbReference type="ChEBI" id="CHEBI:18420"/>
    </cofactor>
</comment>
<dbReference type="Proteomes" id="UP000594638">
    <property type="component" value="Unassembled WGS sequence"/>
</dbReference>
<dbReference type="EMBL" id="CACTIH010007523">
    <property type="protein sequence ID" value="CAA3015067.1"/>
    <property type="molecule type" value="Genomic_DNA"/>
</dbReference>
<feature type="domain" description="Terpene synthase N-terminal" evidence="4">
    <location>
        <begin position="55"/>
        <end position="192"/>
    </location>
</feature>
<dbReference type="Gramene" id="OE9A017712T1">
    <property type="protein sequence ID" value="OE9A017712C1"/>
    <property type="gene ID" value="OE9A017712"/>
</dbReference>
<name>A0A8S0UEU8_OLEEU</name>
<keyword evidence="6" id="KW-1185">Reference proteome</keyword>
<evidence type="ECO:0000256" key="1">
    <source>
        <dbReference type="ARBA" id="ARBA00001946"/>
    </source>
</evidence>
<dbReference type="PANTHER" id="PTHR31225">
    <property type="entry name" value="OS04G0344100 PROTEIN-RELATED"/>
    <property type="match status" value="1"/>
</dbReference>
<evidence type="ECO:0000256" key="3">
    <source>
        <dbReference type="ARBA" id="ARBA00023239"/>
    </source>
</evidence>
<keyword evidence="3" id="KW-0456">Lyase</keyword>